<comment type="caution">
    <text evidence="1">The sequence shown here is derived from an EMBL/GenBank/DDBJ whole genome shotgun (WGS) entry which is preliminary data.</text>
</comment>
<accession>A0A2K1P065</accession>
<name>A0A2K1P065_9BACT</name>
<organism evidence="1 2">
    <name type="scientific">Petrotoga olearia DSM 13574</name>
    <dbReference type="NCBI Taxonomy" id="1122955"/>
    <lineage>
        <taxon>Bacteria</taxon>
        <taxon>Thermotogati</taxon>
        <taxon>Thermotogota</taxon>
        <taxon>Thermotogae</taxon>
        <taxon>Petrotogales</taxon>
        <taxon>Petrotogaceae</taxon>
        <taxon>Petrotoga</taxon>
    </lineage>
</organism>
<evidence type="ECO:0000313" key="2">
    <source>
        <dbReference type="Proteomes" id="UP000236434"/>
    </source>
</evidence>
<reference evidence="1 2" key="1">
    <citation type="submission" date="2013-12" db="EMBL/GenBank/DDBJ databases">
        <title>Comparative genomics of Petrotoga isolates.</title>
        <authorList>
            <person name="Nesbo C.L."/>
            <person name="Charchuk R."/>
            <person name="Chow K."/>
        </authorList>
    </citation>
    <scope>NUCLEOTIDE SEQUENCE [LARGE SCALE GENOMIC DNA]</scope>
    <source>
        <strain evidence="1 2">DSM 13574</strain>
    </source>
</reference>
<evidence type="ECO:0000313" key="1">
    <source>
        <dbReference type="EMBL" id="PNR96160.1"/>
    </source>
</evidence>
<dbReference type="AlphaFoldDB" id="A0A2K1P065"/>
<sequence length="204" mass="23409">MFDDENIKLKISGIKTDNLDIPADKYNTFEEMVQDYITKTQGVLTKIKINEKEIPLGYYDEIKDSFFEGGEEVELEFTSKKEVLFDLISQSLEYISKVRENLERVSKEVLLNTNEGHTMLNSIAEGLQALLDVIEQARAFSDEDFYNPGDLNDVQNVVQDIIKSQGNQDYLELSDIIEFDFNEVLSTFETILKNAQKALERKGV</sequence>
<dbReference type="OrthoDB" id="44800at2"/>
<dbReference type="RefSeq" id="WP_103067097.1">
    <property type="nucleotide sequence ID" value="NZ_AZRL01000016.1"/>
</dbReference>
<dbReference type="Proteomes" id="UP000236434">
    <property type="component" value="Unassembled WGS sequence"/>
</dbReference>
<proteinExistence type="predicted"/>
<protein>
    <submittedName>
        <fullName evidence="1">Uncharacterized protein</fullName>
    </submittedName>
</protein>
<dbReference type="EMBL" id="AZRL01000016">
    <property type="protein sequence ID" value="PNR96160.1"/>
    <property type="molecule type" value="Genomic_DNA"/>
</dbReference>
<gene>
    <name evidence="1" type="ORF">X929_05950</name>
</gene>